<dbReference type="Pfam" id="PF03739">
    <property type="entry name" value="LptF_LptG"/>
    <property type="match status" value="1"/>
</dbReference>
<dbReference type="EMBL" id="JAFBCY010000001">
    <property type="protein sequence ID" value="MBM7850289.1"/>
    <property type="molecule type" value="Genomic_DNA"/>
</dbReference>
<dbReference type="InterPro" id="IPR005495">
    <property type="entry name" value="LptG/LptF_permease"/>
</dbReference>
<dbReference type="Proteomes" id="UP001143400">
    <property type="component" value="Unassembled WGS sequence"/>
</dbReference>
<comment type="caution">
    <text evidence="7">The sequence shown here is derived from an EMBL/GenBank/DDBJ whole genome shotgun (WGS) entry which is preliminary data.</text>
</comment>
<evidence type="ECO:0000256" key="5">
    <source>
        <dbReference type="ARBA" id="ARBA00023136"/>
    </source>
</evidence>
<keyword evidence="9" id="KW-1185">Reference proteome</keyword>
<keyword evidence="2" id="KW-1003">Cell membrane</keyword>
<dbReference type="RefSeq" id="WP_271206147.1">
    <property type="nucleotide sequence ID" value="NZ_BSFF01000002.1"/>
</dbReference>
<evidence type="ECO:0000313" key="10">
    <source>
        <dbReference type="Proteomes" id="UP001143400"/>
    </source>
</evidence>
<dbReference type="GO" id="GO:0043190">
    <property type="term" value="C:ATP-binding cassette (ABC) transporter complex"/>
    <property type="evidence" value="ECO:0007669"/>
    <property type="project" value="InterPro"/>
</dbReference>
<feature type="transmembrane region" description="Helical" evidence="6">
    <location>
        <begin position="24"/>
        <end position="45"/>
    </location>
</feature>
<reference evidence="7" key="3">
    <citation type="submission" date="2023-01" db="EMBL/GenBank/DDBJ databases">
        <authorList>
            <person name="Sun Q."/>
            <person name="Evtushenko L."/>
        </authorList>
    </citation>
    <scope>NUCLEOTIDE SEQUENCE</scope>
    <source>
        <strain evidence="7">VKM B-1606</strain>
    </source>
</reference>
<accession>A0A9W6ITX9</accession>
<evidence type="ECO:0000256" key="6">
    <source>
        <dbReference type="SAM" id="Phobius"/>
    </source>
</evidence>
<evidence type="ECO:0000313" key="7">
    <source>
        <dbReference type="EMBL" id="GLK55582.1"/>
    </source>
</evidence>
<dbReference type="PANTHER" id="PTHR33529:SF2">
    <property type="entry name" value="LIPOPOLYSACCHARIDE EXPORT SYSTEM PERMEASE PROTEIN LPTG"/>
    <property type="match status" value="1"/>
</dbReference>
<feature type="transmembrane region" description="Helical" evidence="6">
    <location>
        <begin position="288"/>
        <end position="309"/>
    </location>
</feature>
<gene>
    <name evidence="7" type="ORF">GCM10008170_16010</name>
    <name evidence="8" type="ORF">JOD31_000501</name>
</gene>
<reference evidence="7" key="1">
    <citation type="journal article" date="2014" name="Int. J. Syst. Evol. Microbiol.">
        <title>Complete genome sequence of Corynebacterium casei LMG S-19264T (=DSM 44701T), isolated from a smear-ripened cheese.</title>
        <authorList>
            <consortium name="US DOE Joint Genome Institute (JGI-PGF)"/>
            <person name="Walter F."/>
            <person name="Albersmeier A."/>
            <person name="Kalinowski J."/>
            <person name="Ruckert C."/>
        </authorList>
    </citation>
    <scope>NUCLEOTIDE SEQUENCE</scope>
    <source>
        <strain evidence="7">VKM B-1606</strain>
    </source>
</reference>
<protein>
    <submittedName>
        <fullName evidence="7">LPS export ABC transporter permease LptG</fullName>
    </submittedName>
    <submittedName>
        <fullName evidence="8">Lipopolysaccharide export system permease protein</fullName>
    </submittedName>
</protein>
<dbReference type="PANTHER" id="PTHR33529">
    <property type="entry name" value="SLR0882 PROTEIN-RELATED"/>
    <property type="match status" value="1"/>
</dbReference>
<dbReference type="InterPro" id="IPR030923">
    <property type="entry name" value="LptG"/>
</dbReference>
<sequence>MTGSLAIPVGALTGTLSRYFARKVALSILGVILATILLVFVVDFVELLRRAGDARGGGASITAIANLSLHRTPAIIERVLPFATLFGAMGAFVMLSRRLELVVARASGVSAWQFLAPAVAVAIGVGVVSTLAFNPVAARMQDRAERMEARLFSSTGRSSEQARWIRQRSIDGQAVIRANSAASSGVSLNGVTVFSFTPEGQFRERLEARNAKLVDGAWDLDDVRVIAVGREPQSLARYRLPTNLSAAQVRETLGAKSMVGFWDLPGAIALAERAGLSPLRHRLELQELLARPALLTAMVLIAATVALRFFRFGGVARTILGGVGAGFVLYVVTEFADDLGAAGLVNPVAAAWLPAVVGCLVGATVLLHQEDG</sequence>
<feature type="transmembrane region" description="Helical" evidence="6">
    <location>
        <begin position="111"/>
        <end position="133"/>
    </location>
</feature>
<feature type="transmembrane region" description="Helical" evidence="6">
    <location>
        <begin position="79"/>
        <end position="99"/>
    </location>
</feature>
<keyword evidence="5 6" id="KW-0472">Membrane</keyword>
<keyword evidence="4 6" id="KW-1133">Transmembrane helix</keyword>
<dbReference type="GO" id="GO:0015920">
    <property type="term" value="P:lipopolysaccharide transport"/>
    <property type="evidence" value="ECO:0007669"/>
    <property type="project" value="TreeGrafter"/>
</dbReference>
<evidence type="ECO:0000313" key="9">
    <source>
        <dbReference type="Proteomes" id="UP000758856"/>
    </source>
</evidence>
<dbReference type="GO" id="GO:0055085">
    <property type="term" value="P:transmembrane transport"/>
    <property type="evidence" value="ECO:0007669"/>
    <property type="project" value="InterPro"/>
</dbReference>
<proteinExistence type="predicted"/>
<reference evidence="8 9" key="2">
    <citation type="submission" date="2021-01" db="EMBL/GenBank/DDBJ databases">
        <title>Genomic Encyclopedia of Type Strains, Phase IV (KMG-IV): sequencing the most valuable type-strain genomes for metagenomic binning, comparative biology and taxonomic classification.</title>
        <authorList>
            <person name="Goeker M."/>
        </authorList>
    </citation>
    <scope>NUCLEOTIDE SEQUENCE [LARGE SCALE GENOMIC DNA]</scope>
    <source>
        <strain evidence="8 9">DSM 6130</strain>
    </source>
</reference>
<dbReference type="AlphaFoldDB" id="A0A9W6ITX9"/>
<evidence type="ECO:0000256" key="1">
    <source>
        <dbReference type="ARBA" id="ARBA00004651"/>
    </source>
</evidence>
<keyword evidence="3 6" id="KW-0812">Transmembrane</keyword>
<evidence type="ECO:0000313" key="8">
    <source>
        <dbReference type="EMBL" id="MBM7850289.1"/>
    </source>
</evidence>
<dbReference type="NCBIfam" id="TIGR04408">
    <property type="entry name" value="LptG_lptG"/>
    <property type="match status" value="1"/>
</dbReference>
<comment type="subcellular location">
    <subcellularLocation>
        <location evidence="1">Cell membrane</location>
        <topology evidence="1">Multi-pass membrane protein</topology>
    </subcellularLocation>
</comment>
<name>A0A9W6ITX9_9HYPH</name>
<evidence type="ECO:0000256" key="4">
    <source>
        <dbReference type="ARBA" id="ARBA00022989"/>
    </source>
</evidence>
<feature type="transmembrane region" description="Helical" evidence="6">
    <location>
        <begin position="315"/>
        <end position="332"/>
    </location>
</feature>
<dbReference type="EMBL" id="BSFF01000002">
    <property type="protein sequence ID" value="GLK55582.1"/>
    <property type="molecule type" value="Genomic_DNA"/>
</dbReference>
<evidence type="ECO:0000256" key="2">
    <source>
        <dbReference type="ARBA" id="ARBA00022475"/>
    </source>
</evidence>
<dbReference type="Proteomes" id="UP000758856">
    <property type="component" value="Unassembled WGS sequence"/>
</dbReference>
<evidence type="ECO:0000256" key="3">
    <source>
        <dbReference type="ARBA" id="ARBA00022692"/>
    </source>
</evidence>
<feature type="transmembrane region" description="Helical" evidence="6">
    <location>
        <begin position="344"/>
        <end position="367"/>
    </location>
</feature>
<organism evidence="7 10">
    <name type="scientific">Methylopila capsulata</name>
    <dbReference type="NCBI Taxonomy" id="61654"/>
    <lineage>
        <taxon>Bacteria</taxon>
        <taxon>Pseudomonadati</taxon>
        <taxon>Pseudomonadota</taxon>
        <taxon>Alphaproteobacteria</taxon>
        <taxon>Hyphomicrobiales</taxon>
        <taxon>Methylopilaceae</taxon>
        <taxon>Methylopila</taxon>
    </lineage>
</organism>